<accession>A0ABR1IMW9</accession>
<evidence type="ECO:0000313" key="2">
    <source>
        <dbReference type="Proteomes" id="UP001498398"/>
    </source>
</evidence>
<name>A0ABR1IMW9_9AGAR</name>
<dbReference type="EMBL" id="JBANRG010000114">
    <property type="protein sequence ID" value="KAK7434920.1"/>
    <property type="molecule type" value="Genomic_DNA"/>
</dbReference>
<dbReference type="Proteomes" id="UP001498398">
    <property type="component" value="Unassembled WGS sequence"/>
</dbReference>
<protein>
    <submittedName>
        <fullName evidence="1">Uncharacterized protein</fullName>
    </submittedName>
</protein>
<organism evidence="1 2">
    <name type="scientific">Marasmiellus scandens</name>
    <dbReference type="NCBI Taxonomy" id="2682957"/>
    <lineage>
        <taxon>Eukaryota</taxon>
        <taxon>Fungi</taxon>
        <taxon>Dikarya</taxon>
        <taxon>Basidiomycota</taxon>
        <taxon>Agaricomycotina</taxon>
        <taxon>Agaricomycetes</taxon>
        <taxon>Agaricomycetidae</taxon>
        <taxon>Agaricales</taxon>
        <taxon>Marasmiineae</taxon>
        <taxon>Omphalotaceae</taxon>
        <taxon>Marasmiellus</taxon>
    </lineage>
</organism>
<comment type="caution">
    <text evidence="1">The sequence shown here is derived from an EMBL/GenBank/DDBJ whole genome shotgun (WGS) entry which is preliminary data.</text>
</comment>
<gene>
    <name evidence="1" type="ORF">VKT23_019923</name>
</gene>
<sequence length="205" mass="23725">MASSDTASDTSSNNLFNAGAKIDREFLQLEYMKTHEPWQVDAFPPQYMPHTKYDYFPPPTFVLGAGVTLSEYMHYASEYAKELSSLPSSFDSIRSASDSPKTALTSKEGEKHRPIPLQKVWTRSDTPYVLPVCSNYSFGKHFPLEECEEMLDDLERVGIKANIDWFLTEDYSQWEETELLDWSQQYMGMMAKRSKRRTRSRQAEE</sequence>
<keyword evidence="2" id="KW-1185">Reference proteome</keyword>
<proteinExistence type="predicted"/>
<evidence type="ECO:0000313" key="1">
    <source>
        <dbReference type="EMBL" id="KAK7434920.1"/>
    </source>
</evidence>
<reference evidence="1 2" key="1">
    <citation type="submission" date="2024-01" db="EMBL/GenBank/DDBJ databases">
        <title>A draft genome for the cacao thread blight pathogen Marasmiellus scandens.</title>
        <authorList>
            <person name="Baruah I.K."/>
            <person name="Leung J."/>
            <person name="Bukari Y."/>
            <person name="Amoako-Attah I."/>
            <person name="Meinhardt L.W."/>
            <person name="Bailey B.A."/>
            <person name="Cohen S.P."/>
        </authorList>
    </citation>
    <scope>NUCLEOTIDE SEQUENCE [LARGE SCALE GENOMIC DNA]</scope>
    <source>
        <strain evidence="1 2">GH-19</strain>
    </source>
</reference>